<dbReference type="EMBL" id="JAWXYG010000013">
    <property type="protein sequence ID" value="KAK4255016.1"/>
    <property type="molecule type" value="Genomic_DNA"/>
</dbReference>
<feature type="compositionally biased region" description="Low complexity" evidence="1">
    <location>
        <begin position="51"/>
        <end position="60"/>
    </location>
</feature>
<keyword evidence="3" id="KW-1185">Reference proteome</keyword>
<gene>
    <name evidence="2" type="ORF">QN277_008079</name>
</gene>
<feature type="region of interest" description="Disordered" evidence="1">
    <location>
        <begin position="1"/>
        <end position="20"/>
    </location>
</feature>
<comment type="caution">
    <text evidence="2">The sequence shown here is derived from an EMBL/GenBank/DDBJ whole genome shotgun (WGS) entry which is preliminary data.</text>
</comment>
<dbReference type="AlphaFoldDB" id="A0AAE1IR17"/>
<evidence type="ECO:0000313" key="2">
    <source>
        <dbReference type="EMBL" id="KAK4255016.1"/>
    </source>
</evidence>
<evidence type="ECO:0000256" key="1">
    <source>
        <dbReference type="SAM" id="MobiDB-lite"/>
    </source>
</evidence>
<proteinExistence type="predicted"/>
<dbReference type="Proteomes" id="UP001293593">
    <property type="component" value="Unassembled WGS sequence"/>
</dbReference>
<organism evidence="2 3">
    <name type="scientific">Acacia crassicarpa</name>
    <name type="common">northern wattle</name>
    <dbReference type="NCBI Taxonomy" id="499986"/>
    <lineage>
        <taxon>Eukaryota</taxon>
        <taxon>Viridiplantae</taxon>
        <taxon>Streptophyta</taxon>
        <taxon>Embryophyta</taxon>
        <taxon>Tracheophyta</taxon>
        <taxon>Spermatophyta</taxon>
        <taxon>Magnoliopsida</taxon>
        <taxon>eudicotyledons</taxon>
        <taxon>Gunneridae</taxon>
        <taxon>Pentapetalae</taxon>
        <taxon>rosids</taxon>
        <taxon>fabids</taxon>
        <taxon>Fabales</taxon>
        <taxon>Fabaceae</taxon>
        <taxon>Caesalpinioideae</taxon>
        <taxon>mimosoid clade</taxon>
        <taxon>Acacieae</taxon>
        <taxon>Acacia</taxon>
    </lineage>
</organism>
<reference evidence="2" key="1">
    <citation type="submission" date="2023-10" db="EMBL/GenBank/DDBJ databases">
        <title>Chromosome-level genome of the transformable northern wattle, Acacia crassicarpa.</title>
        <authorList>
            <person name="Massaro I."/>
            <person name="Sinha N.R."/>
            <person name="Poethig S."/>
            <person name="Leichty A.R."/>
        </authorList>
    </citation>
    <scope>NUCLEOTIDE SEQUENCE</scope>
    <source>
        <strain evidence="2">Acra3RX</strain>
        <tissue evidence="2">Leaf</tissue>
    </source>
</reference>
<accession>A0AAE1IR17</accession>
<feature type="region of interest" description="Disordered" evidence="1">
    <location>
        <begin position="40"/>
        <end position="74"/>
    </location>
</feature>
<name>A0AAE1IR17_9FABA</name>
<sequence length="74" mass="7544">MGITEAKSTRPPPNLPPRRGQVKIRALKAIFKSVAALACGSAPAKNGGGHPPASYSTSTTPTPPVPSGYNTSDD</sequence>
<protein>
    <submittedName>
        <fullName evidence="2">Uncharacterized protein</fullName>
    </submittedName>
</protein>
<evidence type="ECO:0000313" key="3">
    <source>
        <dbReference type="Proteomes" id="UP001293593"/>
    </source>
</evidence>